<organism evidence="1 2">
    <name type="scientific">Vibrio vulnificus</name>
    <dbReference type="NCBI Taxonomy" id="672"/>
    <lineage>
        <taxon>Bacteria</taxon>
        <taxon>Pseudomonadati</taxon>
        <taxon>Pseudomonadota</taxon>
        <taxon>Gammaproteobacteria</taxon>
        <taxon>Vibrionales</taxon>
        <taxon>Vibrionaceae</taxon>
        <taxon>Vibrio</taxon>
    </lineage>
</organism>
<reference evidence="1 2" key="1">
    <citation type="submission" date="2017-01" db="EMBL/GenBank/DDBJ databases">
        <title>Complete Genome Sequence of Vibrio vulnificus FORC_053.</title>
        <authorList>
            <consortium name="Food-borne Pathogen Omics Research Center"/>
            <person name="Chung H.Y."/>
            <person name="Na E.J."/>
            <person name="Song J.S."/>
            <person name="Kim H."/>
            <person name="Lee J.-H."/>
            <person name="Ryu S."/>
            <person name="Choi S.H."/>
        </authorList>
    </citation>
    <scope>NUCLEOTIDE SEQUENCE [LARGE SCALE GENOMIC DNA]</scope>
    <source>
        <strain evidence="1 2">FORC_053</strain>
    </source>
</reference>
<evidence type="ECO:0000313" key="2">
    <source>
        <dbReference type="Proteomes" id="UP000263418"/>
    </source>
</evidence>
<accession>A0AAN1PNL9</accession>
<protein>
    <submittedName>
        <fullName evidence="1">Uncharacterized protein</fullName>
    </submittedName>
</protein>
<dbReference type="Proteomes" id="UP000263418">
    <property type="component" value="Chromosome 1"/>
</dbReference>
<dbReference type="RefSeq" id="WP_118893718.1">
    <property type="nucleotide sequence ID" value="NZ_CP019290.1"/>
</dbReference>
<gene>
    <name evidence="1" type="ORF">FORC53_1516</name>
</gene>
<dbReference type="AlphaFoldDB" id="A0AAN1PNL9"/>
<proteinExistence type="predicted"/>
<dbReference type="EMBL" id="CP019290">
    <property type="protein sequence ID" value="AXX59855.1"/>
    <property type="molecule type" value="Genomic_DNA"/>
</dbReference>
<evidence type="ECO:0000313" key="1">
    <source>
        <dbReference type="EMBL" id="AXX59855.1"/>
    </source>
</evidence>
<name>A0AAN1PNL9_VIBVL</name>
<sequence>MKVQIVLSSGAHPVFLKSVLKGDIVTTFDQKHALTLPDSAAKKLLPMVKRRWPVAQLSYSLGA</sequence>